<evidence type="ECO:0000259" key="2">
    <source>
        <dbReference type="PROSITE" id="PS50835"/>
    </source>
</evidence>
<dbReference type="InterPro" id="IPR007110">
    <property type="entry name" value="Ig-like_dom"/>
</dbReference>
<dbReference type="Ensembl" id="ENSORLT00020028116.1">
    <property type="protein sequence ID" value="ENSORLP00020019087.1"/>
    <property type="gene ID" value="ENSORLG00020020087.1"/>
</dbReference>
<feature type="region of interest" description="Disordered" evidence="1">
    <location>
        <begin position="115"/>
        <end position="134"/>
    </location>
</feature>
<dbReference type="SUPFAM" id="SSF48726">
    <property type="entry name" value="Immunoglobulin"/>
    <property type="match status" value="1"/>
</dbReference>
<dbReference type="InterPro" id="IPR003598">
    <property type="entry name" value="Ig_sub2"/>
</dbReference>
<dbReference type="PANTHER" id="PTHR46013:SF4">
    <property type="entry name" value="B-CELL RECEPTOR CD22-RELATED"/>
    <property type="match status" value="1"/>
</dbReference>
<dbReference type="CDD" id="cd00096">
    <property type="entry name" value="Ig"/>
    <property type="match status" value="1"/>
</dbReference>
<dbReference type="Pfam" id="PF13895">
    <property type="entry name" value="Ig_2"/>
    <property type="match status" value="1"/>
</dbReference>
<sequence length="148" mass="16542">TYRKKLINKCTYGGKSVKNSVTLTCSSDANPAAKYTWFKDNRTLLSEDKVHFSSIRSEHSGNYSCKSENKHGQSSSTPLLLDVQCKFRLCPGGEGVSLWIFSSCSSTRVQTSTVHLQKQKQQKSSFSSIPNPDRAQRTTLLNNLQEIC</sequence>
<reference evidence="3" key="3">
    <citation type="submission" date="2025-08" db="UniProtKB">
        <authorList>
            <consortium name="Ensembl"/>
        </authorList>
    </citation>
    <scope>IDENTIFICATION</scope>
    <source>
        <strain evidence="3">HNI</strain>
    </source>
</reference>
<evidence type="ECO:0000256" key="1">
    <source>
        <dbReference type="SAM" id="MobiDB-lite"/>
    </source>
</evidence>
<evidence type="ECO:0000313" key="3">
    <source>
        <dbReference type="Ensembl" id="ENSORLP00020019087.1"/>
    </source>
</evidence>
<dbReference type="PANTHER" id="PTHR46013">
    <property type="entry name" value="VASCULAR CELL ADHESION MOLECULE 1"/>
    <property type="match status" value="1"/>
</dbReference>
<dbReference type="InterPro" id="IPR013783">
    <property type="entry name" value="Ig-like_fold"/>
</dbReference>
<dbReference type="PROSITE" id="PS50835">
    <property type="entry name" value="IG_LIKE"/>
    <property type="match status" value="1"/>
</dbReference>
<organism evidence="3 4">
    <name type="scientific">Oryzias latipes</name>
    <name type="common">Japanese rice fish</name>
    <name type="synonym">Japanese killifish</name>
    <dbReference type="NCBI Taxonomy" id="8090"/>
    <lineage>
        <taxon>Eukaryota</taxon>
        <taxon>Metazoa</taxon>
        <taxon>Chordata</taxon>
        <taxon>Craniata</taxon>
        <taxon>Vertebrata</taxon>
        <taxon>Euteleostomi</taxon>
        <taxon>Actinopterygii</taxon>
        <taxon>Neopterygii</taxon>
        <taxon>Teleostei</taxon>
        <taxon>Neoteleostei</taxon>
        <taxon>Acanthomorphata</taxon>
        <taxon>Ovalentaria</taxon>
        <taxon>Atherinomorphae</taxon>
        <taxon>Beloniformes</taxon>
        <taxon>Adrianichthyidae</taxon>
        <taxon>Oryziinae</taxon>
        <taxon>Oryzias</taxon>
    </lineage>
</organism>
<reference key="1">
    <citation type="journal article" date="2007" name="Nature">
        <title>The medaka draft genome and insights into vertebrate genome evolution.</title>
        <authorList>
            <person name="Kasahara M."/>
            <person name="Naruse K."/>
            <person name="Sasaki S."/>
            <person name="Nakatani Y."/>
            <person name="Qu W."/>
            <person name="Ahsan B."/>
            <person name="Yamada T."/>
            <person name="Nagayasu Y."/>
            <person name="Doi K."/>
            <person name="Kasai Y."/>
            <person name="Jindo T."/>
            <person name="Kobayashi D."/>
            <person name="Shimada A."/>
            <person name="Toyoda A."/>
            <person name="Kuroki Y."/>
            <person name="Fujiyama A."/>
            <person name="Sasaki T."/>
            <person name="Shimizu A."/>
            <person name="Asakawa S."/>
            <person name="Shimizu N."/>
            <person name="Hashimoto S."/>
            <person name="Yang J."/>
            <person name="Lee Y."/>
            <person name="Matsushima K."/>
            <person name="Sugano S."/>
            <person name="Sakaizumi M."/>
            <person name="Narita T."/>
            <person name="Ohishi K."/>
            <person name="Haga S."/>
            <person name="Ohta F."/>
            <person name="Nomoto H."/>
            <person name="Nogata K."/>
            <person name="Morishita T."/>
            <person name="Endo T."/>
            <person name="Shin-I T."/>
            <person name="Takeda H."/>
            <person name="Morishita S."/>
            <person name="Kohara Y."/>
        </authorList>
    </citation>
    <scope>NUCLEOTIDE SEQUENCE [LARGE SCALE GENOMIC DNA]</scope>
    <source>
        <strain>Hd-rR</strain>
    </source>
</reference>
<dbReference type="InterPro" id="IPR003599">
    <property type="entry name" value="Ig_sub"/>
</dbReference>
<evidence type="ECO:0000313" key="4">
    <source>
        <dbReference type="Proteomes" id="UP000265180"/>
    </source>
</evidence>
<accession>A0A3P9LEN9</accession>
<feature type="domain" description="Ig-like" evidence="2">
    <location>
        <begin position="14"/>
        <end position="82"/>
    </location>
</feature>
<proteinExistence type="predicted"/>
<protein>
    <recommendedName>
        <fullName evidence="2">Ig-like domain-containing protein</fullName>
    </recommendedName>
</protein>
<dbReference type="Proteomes" id="UP000265180">
    <property type="component" value="Chromosome 1"/>
</dbReference>
<dbReference type="InterPro" id="IPR036179">
    <property type="entry name" value="Ig-like_dom_sf"/>
</dbReference>
<dbReference type="SMART" id="SM00409">
    <property type="entry name" value="IG"/>
    <property type="match status" value="1"/>
</dbReference>
<reference evidence="3 4" key="2">
    <citation type="submission" date="2017-04" db="EMBL/GenBank/DDBJ databases">
        <title>CpG methylation of centromeres and impact of large insertions on vertebrate speciation.</title>
        <authorList>
            <person name="Ichikawa K."/>
            <person name="Yoshimura J."/>
            <person name="Morishita S."/>
        </authorList>
    </citation>
    <scope>NUCLEOTIDE SEQUENCE</scope>
    <source>
        <strain evidence="3 4">HNI</strain>
    </source>
</reference>
<dbReference type="SMART" id="SM00408">
    <property type="entry name" value="IGc2"/>
    <property type="match status" value="1"/>
</dbReference>
<reference evidence="3" key="4">
    <citation type="submission" date="2025-09" db="UniProtKB">
        <authorList>
            <consortium name="Ensembl"/>
        </authorList>
    </citation>
    <scope>IDENTIFICATION</scope>
    <source>
        <strain evidence="3">HNI</strain>
    </source>
</reference>
<dbReference type="Gene3D" id="2.60.40.10">
    <property type="entry name" value="Immunoglobulins"/>
    <property type="match status" value="1"/>
</dbReference>
<name>A0A3P9LEN9_ORYLA</name>
<dbReference type="AlphaFoldDB" id="A0A3P9LEN9"/>